<dbReference type="SUPFAM" id="SSF52540">
    <property type="entry name" value="P-loop containing nucleoside triphosphate hydrolases"/>
    <property type="match status" value="1"/>
</dbReference>
<evidence type="ECO:0000259" key="1">
    <source>
        <dbReference type="SMART" id="SM00382"/>
    </source>
</evidence>
<dbReference type="Proteomes" id="UP001230328">
    <property type="component" value="Unassembled WGS sequence"/>
</dbReference>
<comment type="caution">
    <text evidence="2">The sequence shown here is derived from an EMBL/GenBank/DDBJ whole genome shotgun (WGS) entry which is preliminary data.</text>
</comment>
<protein>
    <submittedName>
        <fullName evidence="2">DNA polymerase III delta prime subunit</fullName>
    </submittedName>
</protein>
<dbReference type="Gene3D" id="3.40.50.300">
    <property type="entry name" value="P-loop containing nucleotide triphosphate hydrolases"/>
    <property type="match status" value="1"/>
</dbReference>
<gene>
    <name evidence="2" type="ORF">QF035_011232</name>
</gene>
<accession>A0ABU0TCX5</accession>
<dbReference type="InterPro" id="IPR003593">
    <property type="entry name" value="AAA+_ATPase"/>
</dbReference>
<keyword evidence="3" id="KW-1185">Reference proteome</keyword>
<sequence length="313" mass="34007">MSSGSSLTPMPEFRPAVKESRPVRLAFEGPSGSGRTLTSLLVAAELGEQVALIDTERGMAAKYADRVPFHTQEFTRYDPRSLFAALARAAMRGYPVLIVDTYSAFWSGEGGMLDKVNGEARAGYGGNSAGWSKYRPEDRAVTEALAAYPGHVIVTLKARTDTVIETDTRGRQYARRISVRPEQRADIEYDFDAVGTLGPVATVYFGKSRIPALAGEVIEQPGEDLGRTILAWADDGVPNWPQRSFIERARDPDATVDSLRELWSEIVTARAAGMAALDLHDQPITLAELVSNRGKQLRAFDSAPQPDPPAPAA</sequence>
<reference evidence="2 3" key="1">
    <citation type="submission" date="2023-07" db="EMBL/GenBank/DDBJ databases">
        <title>Comparative genomics of wheat-associated soil bacteria to identify genetic determinants of phenazine resistance.</title>
        <authorList>
            <person name="Mouncey N."/>
        </authorList>
    </citation>
    <scope>NUCLEOTIDE SEQUENCE [LARGE SCALE GENOMIC DNA]</scope>
    <source>
        <strain evidence="2 3">V2I4</strain>
    </source>
</reference>
<name>A0ABU0TCX5_9ACTN</name>
<evidence type="ECO:0000313" key="3">
    <source>
        <dbReference type="Proteomes" id="UP001230328"/>
    </source>
</evidence>
<evidence type="ECO:0000313" key="2">
    <source>
        <dbReference type="EMBL" id="MDQ1033563.1"/>
    </source>
</evidence>
<organism evidence="2 3">
    <name type="scientific">Streptomyces umbrinus</name>
    <dbReference type="NCBI Taxonomy" id="67370"/>
    <lineage>
        <taxon>Bacteria</taxon>
        <taxon>Bacillati</taxon>
        <taxon>Actinomycetota</taxon>
        <taxon>Actinomycetes</taxon>
        <taxon>Kitasatosporales</taxon>
        <taxon>Streptomycetaceae</taxon>
        <taxon>Streptomyces</taxon>
        <taxon>Streptomyces phaeochromogenes group</taxon>
    </lineage>
</organism>
<dbReference type="InterPro" id="IPR027417">
    <property type="entry name" value="P-loop_NTPase"/>
</dbReference>
<proteinExistence type="predicted"/>
<dbReference type="SMART" id="SM00382">
    <property type="entry name" value="AAA"/>
    <property type="match status" value="1"/>
</dbReference>
<dbReference type="Pfam" id="PF13479">
    <property type="entry name" value="AAA_24"/>
    <property type="match status" value="1"/>
</dbReference>
<feature type="domain" description="AAA+ ATPase" evidence="1">
    <location>
        <begin position="21"/>
        <end position="171"/>
    </location>
</feature>
<dbReference type="EMBL" id="JAUSZI010000003">
    <property type="protein sequence ID" value="MDQ1033563.1"/>
    <property type="molecule type" value="Genomic_DNA"/>
</dbReference>
<dbReference type="RefSeq" id="WP_307532313.1">
    <property type="nucleotide sequence ID" value="NZ_JAUSZI010000003.1"/>
</dbReference>